<comment type="similarity">
    <text evidence="2">Belongs to the drug/metabolite transporter (DMT) superfamily. 10 TMS drug/metabolite exporter (DME) (TC 2.A.7.3) family.</text>
</comment>
<feature type="transmembrane region" description="Helical" evidence="6">
    <location>
        <begin position="247"/>
        <end position="266"/>
    </location>
</feature>
<keyword evidence="4 6" id="KW-1133">Transmembrane helix</keyword>
<accession>A0A418NUH2</accession>
<evidence type="ECO:0000256" key="6">
    <source>
        <dbReference type="SAM" id="Phobius"/>
    </source>
</evidence>
<feature type="transmembrane region" description="Helical" evidence="6">
    <location>
        <begin position="156"/>
        <end position="176"/>
    </location>
</feature>
<dbReference type="AlphaFoldDB" id="A0A418NUH2"/>
<dbReference type="EMBL" id="QXFL01000002">
    <property type="protein sequence ID" value="RIV87568.1"/>
    <property type="molecule type" value="Genomic_DNA"/>
</dbReference>
<dbReference type="Pfam" id="PF00892">
    <property type="entry name" value="EamA"/>
    <property type="match status" value="2"/>
</dbReference>
<sequence>MTSPARDDSSDRPLLALLMRLAGVAGLAFMAALIKLASDSGIHIAELIFWRQLVSVPILLAWAMLAGGIVKELSTSRPGKHGTRALFGIVGMVLNFGGVILLPLAEATTLGFTAPMFAVLLSIVLLKESVGIWRWSAVAAGFAGILIISQPGGGHLPLFGAAVALGGAFMIALIAIQLRDLSRTETPLTIVFWFAACSSVVAFPFMLIVHEPLSAYQWGLVIGIGVAGTWGQVMITAALRFGKVSSVIVMDYSSIVWATLYGWLFFANLPAVTTWIGAPLVVLAGLIISWREHVLARRAFVDQRQATGT</sequence>
<protein>
    <submittedName>
        <fullName evidence="8">DMT family transporter</fullName>
    </submittedName>
</protein>
<keyword evidence="9" id="KW-1185">Reference proteome</keyword>
<dbReference type="InterPro" id="IPR037185">
    <property type="entry name" value="EmrE-like"/>
</dbReference>
<feature type="transmembrane region" description="Helical" evidence="6">
    <location>
        <begin position="82"/>
        <end position="101"/>
    </location>
</feature>
<feature type="transmembrane region" description="Helical" evidence="6">
    <location>
        <begin position="132"/>
        <end position="150"/>
    </location>
</feature>
<evidence type="ECO:0000256" key="1">
    <source>
        <dbReference type="ARBA" id="ARBA00004141"/>
    </source>
</evidence>
<evidence type="ECO:0000256" key="3">
    <source>
        <dbReference type="ARBA" id="ARBA00022692"/>
    </source>
</evidence>
<dbReference type="GO" id="GO:0016020">
    <property type="term" value="C:membrane"/>
    <property type="evidence" value="ECO:0007669"/>
    <property type="project" value="UniProtKB-SubCell"/>
</dbReference>
<dbReference type="PANTHER" id="PTHR22911">
    <property type="entry name" value="ACYL-MALONYL CONDENSING ENZYME-RELATED"/>
    <property type="match status" value="1"/>
</dbReference>
<comment type="subcellular location">
    <subcellularLocation>
        <location evidence="1">Membrane</location>
        <topology evidence="1">Multi-pass membrane protein</topology>
    </subcellularLocation>
</comment>
<evidence type="ECO:0000313" key="8">
    <source>
        <dbReference type="EMBL" id="RIV87568.1"/>
    </source>
</evidence>
<feature type="domain" description="EamA" evidence="7">
    <location>
        <begin position="159"/>
        <end position="289"/>
    </location>
</feature>
<comment type="caution">
    <text evidence="8">The sequence shown here is derived from an EMBL/GenBank/DDBJ whole genome shotgun (WGS) entry which is preliminary data.</text>
</comment>
<dbReference type="OrthoDB" id="9812899at2"/>
<feature type="transmembrane region" description="Helical" evidence="6">
    <location>
        <begin position="215"/>
        <end position="235"/>
    </location>
</feature>
<feature type="transmembrane region" description="Helical" evidence="6">
    <location>
        <begin position="49"/>
        <end position="70"/>
    </location>
</feature>
<evidence type="ECO:0000256" key="5">
    <source>
        <dbReference type="ARBA" id="ARBA00023136"/>
    </source>
</evidence>
<dbReference type="RefSeq" id="WP_119585120.1">
    <property type="nucleotide sequence ID" value="NZ_CAWODQ010000012.1"/>
</dbReference>
<reference evidence="8 9" key="1">
    <citation type="submission" date="2018-08" db="EMBL/GenBank/DDBJ databases">
        <title>Erythrobacter zhengii sp.nov., a bacterium isolated from deep-sea sediment.</title>
        <authorList>
            <person name="Fang C."/>
            <person name="Wu Y.-H."/>
            <person name="Sun C."/>
            <person name="Wang H."/>
            <person name="Cheng H."/>
            <person name="Meng F.-X."/>
            <person name="Wang C.-S."/>
            <person name="Xu X.-W."/>
        </authorList>
    </citation>
    <scope>NUCLEOTIDE SEQUENCE [LARGE SCALE GENOMIC DNA]</scope>
    <source>
        <strain evidence="8 9">V18</strain>
    </source>
</reference>
<dbReference type="PANTHER" id="PTHR22911:SF6">
    <property type="entry name" value="SOLUTE CARRIER FAMILY 35 MEMBER G1"/>
    <property type="match status" value="1"/>
</dbReference>
<name>A0A418NUH2_9SPHN</name>
<feature type="transmembrane region" description="Helical" evidence="6">
    <location>
        <begin position="272"/>
        <end position="290"/>
    </location>
</feature>
<dbReference type="InterPro" id="IPR000620">
    <property type="entry name" value="EamA_dom"/>
</dbReference>
<feature type="transmembrane region" description="Helical" evidence="6">
    <location>
        <begin position="14"/>
        <end position="37"/>
    </location>
</feature>
<evidence type="ECO:0000256" key="2">
    <source>
        <dbReference type="ARBA" id="ARBA00009853"/>
    </source>
</evidence>
<evidence type="ECO:0000259" key="7">
    <source>
        <dbReference type="Pfam" id="PF00892"/>
    </source>
</evidence>
<proteinExistence type="inferred from homology"/>
<gene>
    <name evidence="8" type="ORF">D2V07_04270</name>
</gene>
<feature type="domain" description="EamA" evidence="7">
    <location>
        <begin position="16"/>
        <end position="149"/>
    </location>
</feature>
<evidence type="ECO:0000313" key="9">
    <source>
        <dbReference type="Proteomes" id="UP000286576"/>
    </source>
</evidence>
<feature type="transmembrane region" description="Helical" evidence="6">
    <location>
        <begin position="188"/>
        <end position="209"/>
    </location>
</feature>
<keyword evidence="5 6" id="KW-0472">Membrane</keyword>
<feature type="transmembrane region" description="Helical" evidence="6">
    <location>
        <begin position="107"/>
        <end position="125"/>
    </location>
</feature>
<dbReference type="SUPFAM" id="SSF103481">
    <property type="entry name" value="Multidrug resistance efflux transporter EmrE"/>
    <property type="match status" value="2"/>
</dbReference>
<evidence type="ECO:0000256" key="4">
    <source>
        <dbReference type="ARBA" id="ARBA00022989"/>
    </source>
</evidence>
<dbReference type="Proteomes" id="UP000286576">
    <property type="component" value="Unassembled WGS sequence"/>
</dbReference>
<organism evidence="8 9">
    <name type="scientific">Aurantiacibacter zhengii</name>
    <dbReference type="NCBI Taxonomy" id="2307003"/>
    <lineage>
        <taxon>Bacteria</taxon>
        <taxon>Pseudomonadati</taxon>
        <taxon>Pseudomonadota</taxon>
        <taxon>Alphaproteobacteria</taxon>
        <taxon>Sphingomonadales</taxon>
        <taxon>Erythrobacteraceae</taxon>
        <taxon>Aurantiacibacter</taxon>
    </lineage>
</organism>
<keyword evidence="3 6" id="KW-0812">Transmembrane</keyword>